<reference evidence="2" key="1">
    <citation type="submission" date="2017-06" db="EMBL/GenBank/DDBJ databases">
        <authorList>
            <person name="Cremers G."/>
        </authorList>
    </citation>
    <scope>NUCLEOTIDE SEQUENCE [LARGE SCALE GENOMIC DNA]</scope>
</reference>
<accession>A0A284VRP9</accession>
<organism evidence="1 2">
    <name type="scientific">Candidatus Methanoperedens nitratireducens</name>
    <dbReference type="NCBI Taxonomy" id="1392998"/>
    <lineage>
        <taxon>Archaea</taxon>
        <taxon>Methanobacteriati</taxon>
        <taxon>Methanobacteriota</taxon>
        <taxon>Stenosarchaea group</taxon>
        <taxon>Methanomicrobia</taxon>
        <taxon>Methanosarcinales</taxon>
        <taxon>ANME-2 cluster</taxon>
        <taxon>Candidatus Methanoperedentaceae</taxon>
        <taxon>Candidatus Methanoperedens</taxon>
    </lineage>
</organism>
<dbReference type="Proteomes" id="UP000218615">
    <property type="component" value="Unassembled WGS sequence"/>
</dbReference>
<gene>
    <name evidence="1" type="ORF">MNV_510004</name>
</gene>
<dbReference type="EMBL" id="FZMP01000198">
    <property type="protein sequence ID" value="SNQ61888.1"/>
    <property type="molecule type" value="Genomic_DNA"/>
</dbReference>
<keyword evidence="2" id="KW-1185">Reference proteome</keyword>
<dbReference type="RefSeq" id="WP_096206517.1">
    <property type="nucleotide sequence ID" value="NZ_FZMP01000198.1"/>
</dbReference>
<protein>
    <submittedName>
        <fullName evidence="1">Uncharacterized protein</fullName>
    </submittedName>
</protein>
<sequence>MKQYDAYTLDLLNALAWHVFNVGMLADLLNAFGVSEDDIDAFLKEYEQGMKEAPSSPEA</sequence>
<name>A0A284VRP9_9EURY</name>
<dbReference type="AlphaFoldDB" id="A0A284VRP9"/>
<proteinExistence type="predicted"/>
<evidence type="ECO:0000313" key="2">
    <source>
        <dbReference type="Proteomes" id="UP000218615"/>
    </source>
</evidence>
<evidence type="ECO:0000313" key="1">
    <source>
        <dbReference type="EMBL" id="SNQ61888.1"/>
    </source>
</evidence>